<evidence type="ECO:0000256" key="2">
    <source>
        <dbReference type="ARBA" id="ARBA00023315"/>
    </source>
</evidence>
<accession>A0A8S0RUA1</accession>
<dbReference type="Gramene" id="OE9A121496T1">
    <property type="protein sequence ID" value="OE9A121496C1"/>
    <property type="gene ID" value="OE9A121496"/>
</dbReference>
<keyword evidence="2" id="KW-0012">Acyltransferase</keyword>
<keyword evidence="4" id="KW-1185">Reference proteome</keyword>
<dbReference type="Proteomes" id="UP000594638">
    <property type="component" value="Unassembled WGS sequence"/>
</dbReference>
<name>A0A8S0RUA1_OLEEU</name>
<dbReference type="PANTHER" id="PTHR31625">
    <property type="match status" value="1"/>
</dbReference>
<dbReference type="Gene3D" id="3.30.559.10">
    <property type="entry name" value="Chloramphenicol acetyltransferase-like domain"/>
    <property type="match status" value="1"/>
</dbReference>
<dbReference type="InterPro" id="IPR023213">
    <property type="entry name" value="CAT-like_dom_sf"/>
</dbReference>
<dbReference type="OrthoDB" id="1862401at2759"/>
<dbReference type="AlphaFoldDB" id="A0A8S0RUA1"/>
<protein>
    <submittedName>
        <fullName evidence="3">Malonyl-coenzyme:anthocyanin 5-O-glucoside-6 -O-malonyltransferase-like</fullName>
    </submittedName>
</protein>
<keyword evidence="1" id="KW-0808">Transferase</keyword>
<evidence type="ECO:0000313" key="4">
    <source>
        <dbReference type="Proteomes" id="UP000594638"/>
    </source>
</evidence>
<proteinExistence type="predicted"/>
<dbReference type="Pfam" id="PF02458">
    <property type="entry name" value="Transferase"/>
    <property type="match status" value="1"/>
</dbReference>
<dbReference type="EMBL" id="CACTIH010003721">
    <property type="protein sequence ID" value="CAA2983111.1"/>
    <property type="molecule type" value="Genomic_DNA"/>
</dbReference>
<dbReference type="InterPro" id="IPR051504">
    <property type="entry name" value="Plant_metabolite_acyltrans"/>
</dbReference>
<comment type="caution">
    <text evidence="3">The sequence shown here is derived from an EMBL/GenBank/DDBJ whole genome shotgun (WGS) entry which is preliminary data.</text>
</comment>
<evidence type="ECO:0000313" key="3">
    <source>
        <dbReference type="EMBL" id="CAA2983111.1"/>
    </source>
</evidence>
<reference evidence="3 4" key="1">
    <citation type="submission" date="2019-12" db="EMBL/GenBank/DDBJ databases">
        <authorList>
            <person name="Alioto T."/>
            <person name="Alioto T."/>
            <person name="Gomez Garrido J."/>
        </authorList>
    </citation>
    <scope>NUCLEOTIDE SEQUENCE [LARGE SCALE GENOMIC DNA]</scope>
</reference>
<gene>
    <name evidence="3" type="ORF">OLEA9_A121496</name>
</gene>
<dbReference type="GO" id="GO:0016747">
    <property type="term" value="F:acyltransferase activity, transferring groups other than amino-acyl groups"/>
    <property type="evidence" value="ECO:0007669"/>
    <property type="project" value="UniProtKB-ARBA"/>
</dbReference>
<organism evidence="3 4">
    <name type="scientific">Olea europaea subsp. europaea</name>
    <dbReference type="NCBI Taxonomy" id="158383"/>
    <lineage>
        <taxon>Eukaryota</taxon>
        <taxon>Viridiplantae</taxon>
        <taxon>Streptophyta</taxon>
        <taxon>Embryophyta</taxon>
        <taxon>Tracheophyta</taxon>
        <taxon>Spermatophyta</taxon>
        <taxon>Magnoliopsida</taxon>
        <taxon>eudicotyledons</taxon>
        <taxon>Gunneridae</taxon>
        <taxon>Pentapetalae</taxon>
        <taxon>asterids</taxon>
        <taxon>lamiids</taxon>
        <taxon>Lamiales</taxon>
        <taxon>Oleaceae</taxon>
        <taxon>Oleeae</taxon>
        <taxon>Olea</taxon>
    </lineage>
</organism>
<evidence type="ECO:0000256" key="1">
    <source>
        <dbReference type="ARBA" id="ARBA00022679"/>
    </source>
</evidence>
<sequence length="118" mass="13508">MYRMMRSSISVFLQIVKRLNPQLPANYFGNCLAFLKAEITHGILKTNEGFLIAAESIRDATQKTVFNKKGILVGAENWPSDYWKLEGKRIVGLYGSPRFDLYDADYGWGRPKSLKMQI</sequence>